<keyword evidence="5" id="KW-1185">Reference proteome</keyword>
<feature type="region of interest" description="Disordered" evidence="1">
    <location>
        <begin position="271"/>
        <end position="290"/>
    </location>
</feature>
<proteinExistence type="predicted"/>
<dbReference type="SMART" id="SM00248">
    <property type="entry name" value="ANK"/>
    <property type="match status" value="7"/>
</dbReference>
<dbReference type="InterPro" id="IPR026961">
    <property type="entry name" value="PGG_dom"/>
</dbReference>
<evidence type="ECO:0000313" key="4">
    <source>
        <dbReference type="EMBL" id="GMN63898.1"/>
    </source>
</evidence>
<sequence>MSLQVKTIDKLFANAMKGQWDEVLKIYNESPEVQKAKITKSEDTTLHTAVSVGQTEIALELVEKSQKDTLELANAKGNTALHIAAALGDLRVCESMISKNRCLITFRNLKGETPLFLAALHGKREAFLYLYSLGKEDYLVRRYDGDTVLHAAISGEYFRLAMSIMHCHPNLADAVNEDGLSPLHILATKPNAFQSGSRLGLFDRIIYHCLVVDDLKEETPDVDKYINIASKKQGKDILEFPENYKTCMNFFLMLSNLFQVLFSKLGIVGGNKKDHGKPDEENPQQKRSLEHGVNEIEGQKSEDRFFPPNYDTLVLFFNVMMKALLIILGIGIWRINKIQRKKRLHAWAKRVMDKLVKHTTSYKFYDNSGWDPTQTRGGEELAVSNVPPDFLSDRGKNIPETSSSIKCEIKAGQGQDEAAGKRHTPILIAAKMGVTEMVGKILEEFPVAIQDSDSENKNVVLLAVENRQPQVYKLLLQSKIMKESVFRHLDKDGNSALHLAAQCKEQRPWLIPGVALQMQWEIKWYKFVKKSMPPQFFPRYNLKHETPKEIFINTHTALTKEGGKWLVKTSESCSVVAALVATVAFATSSTIPGGADQNTGIPLLLHEPVFSAFAISSLVALCFSVTALVFFLLILTSRCQEKDFAMDLPRKLLLGLTSLFASITSIVISFCDGHVFILSDNLKHVAYPLYAALCLPIAYFALAQLSLYFDLENALSFLW</sequence>
<feature type="domain" description="PGG" evidence="3">
    <location>
        <begin position="564"/>
        <end position="675"/>
    </location>
</feature>
<gene>
    <name evidence="4" type="ORF">TIFTF001_032975</name>
</gene>
<comment type="caution">
    <text evidence="4">The sequence shown here is derived from an EMBL/GenBank/DDBJ whole genome shotgun (WGS) entry which is preliminary data.</text>
</comment>
<keyword evidence="2" id="KW-0812">Transmembrane</keyword>
<dbReference type="PANTHER" id="PTHR24177:SF470">
    <property type="entry name" value="ANKYRIN REPEAT PROTEIN"/>
    <property type="match status" value="1"/>
</dbReference>
<reference evidence="4" key="1">
    <citation type="submission" date="2023-07" db="EMBL/GenBank/DDBJ databases">
        <title>draft genome sequence of fig (Ficus carica).</title>
        <authorList>
            <person name="Takahashi T."/>
            <person name="Nishimura K."/>
        </authorList>
    </citation>
    <scope>NUCLEOTIDE SEQUENCE</scope>
</reference>
<evidence type="ECO:0000256" key="1">
    <source>
        <dbReference type="SAM" id="MobiDB-lite"/>
    </source>
</evidence>
<keyword evidence="2" id="KW-1133">Transmembrane helix</keyword>
<protein>
    <recommendedName>
        <fullName evidence="3">PGG domain-containing protein</fullName>
    </recommendedName>
</protein>
<feature type="transmembrane region" description="Helical" evidence="2">
    <location>
        <begin position="611"/>
        <end position="635"/>
    </location>
</feature>
<keyword evidence="2" id="KW-0472">Membrane</keyword>
<dbReference type="GO" id="GO:0016020">
    <property type="term" value="C:membrane"/>
    <property type="evidence" value="ECO:0007669"/>
    <property type="project" value="TreeGrafter"/>
</dbReference>
<feature type="transmembrane region" description="Helical" evidence="2">
    <location>
        <begin position="689"/>
        <end position="709"/>
    </location>
</feature>
<dbReference type="InterPro" id="IPR002110">
    <property type="entry name" value="Ankyrin_rpt"/>
</dbReference>
<feature type="transmembrane region" description="Helical" evidence="2">
    <location>
        <begin position="313"/>
        <end position="333"/>
    </location>
</feature>
<dbReference type="Pfam" id="PF12796">
    <property type="entry name" value="Ank_2"/>
    <property type="match status" value="1"/>
</dbReference>
<dbReference type="Proteomes" id="UP001187192">
    <property type="component" value="Unassembled WGS sequence"/>
</dbReference>
<name>A0AA88DYB6_FICCA</name>
<feature type="transmembrane region" description="Helical" evidence="2">
    <location>
        <begin position="573"/>
        <end position="591"/>
    </location>
</feature>
<accession>A0AA88DYB6</accession>
<feature type="transmembrane region" description="Helical" evidence="2">
    <location>
        <begin position="656"/>
        <end position="677"/>
    </location>
</feature>
<evidence type="ECO:0000256" key="2">
    <source>
        <dbReference type="SAM" id="Phobius"/>
    </source>
</evidence>
<dbReference type="SUPFAM" id="SSF48403">
    <property type="entry name" value="Ankyrin repeat"/>
    <property type="match status" value="1"/>
</dbReference>
<dbReference type="EMBL" id="BTGU01000162">
    <property type="protein sequence ID" value="GMN63898.1"/>
    <property type="molecule type" value="Genomic_DNA"/>
</dbReference>
<evidence type="ECO:0000259" key="3">
    <source>
        <dbReference type="Pfam" id="PF13962"/>
    </source>
</evidence>
<evidence type="ECO:0000313" key="5">
    <source>
        <dbReference type="Proteomes" id="UP001187192"/>
    </source>
</evidence>
<dbReference type="Gene3D" id="1.25.40.20">
    <property type="entry name" value="Ankyrin repeat-containing domain"/>
    <property type="match status" value="2"/>
</dbReference>
<dbReference type="AlphaFoldDB" id="A0AA88DYB6"/>
<dbReference type="Pfam" id="PF13962">
    <property type="entry name" value="PGG"/>
    <property type="match status" value="1"/>
</dbReference>
<organism evidence="4 5">
    <name type="scientific">Ficus carica</name>
    <name type="common">Common fig</name>
    <dbReference type="NCBI Taxonomy" id="3494"/>
    <lineage>
        <taxon>Eukaryota</taxon>
        <taxon>Viridiplantae</taxon>
        <taxon>Streptophyta</taxon>
        <taxon>Embryophyta</taxon>
        <taxon>Tracheophyta</taxon>
        <taxon>Spermatophyta</taxon>
        <taxon>Magnoliopsida</taxon>
        <taxon>eudicotyledons</taxon>
        <taxon>Gunneridae</taxon>
        <taxon>Pentapetalae</taxon>
        <taxon>rosids</taxon>
        <taxon>fabids</taxon>
        <taxon>Rosales</taxon>
        <taxon>Moraceae</taxon>
        <taxon>Ficeae</taxon>
        <taxon>Ficus</taxon>
    </lineage>
</organism>
<dbReference type="InterPro" id="IPR036770">
    <property type="entry name" value="Ankyrin_rpt-contain_sf"/>
</dbReference>
<dbReference type="PANTHER" id="PTHR24177">
    <property type="entry name" value="CASKIN"/>
    <property type="match status" value="1"/>
</dbReference>